<name>A0A8S4SRN6_9NEOP</name>
<dbReference type="Proteomes" id="UP000838756">
    <property type="component" value="Unassembled WGS sequence"/>
</dbReference>
<evidence type="ECO:0000313" key="2">
    <source>
        <dbReference type="Proteomes" id="UP000838756"/>
    </source>
</evidence>
<sequence>MWAPFNNWLSHLRAVELLANNLAGEGSSLCRLFSKEHSSRDSIVTTPPRRHRLQGIVPSTVSLLGLLSDDLIPSHHPWRCEFKKEVPGSIPDRSNLGMHNF</sequence>
<evidence type="ECO:0000313" key="1">
    <source>
        <dbReference type="EMBL" id="CAH2269420.1"/>
    </source>
</evidence>
<dbReference type="AlphaFoldDB" id="A0A8S4SRN6"/>
<accession>A0A8S4SRN6</accession>
<keyword evidence="2" id="KW-1185">Reference proteome</keyword>
<gene>
    <name evidence="1" type="primary">jg16446</name>
    <name evidence="1" type="ORF">PAEG_LOCUS27639</name>
</gene>
<organism evidence="1 2">
    <name type="scientific">Pararge aegeria aegeria</name>
    <dbReference type="NCBI Taxonomy" id="348720"/>
    <lineage>
        <taxon>Eukaryota</taxon>
        <taxon>Metazoa</taxon>
        <taxon>Ecdysozoa</taxon>
        <taxon>Arthropoda</taxon>
        <taxon>Hexapoda</taxon>
        <taxon>Insecta</taxon>
        <taxon>Pterygota</taxon>
        <taxon>Neoptera</taxon>
        <taxon>Endopterygota</taxon>
        <taxon>Lepidoptera</taxon>
        <taxon>Glossata</taxon>
        <taxon>Ditrysia</taxon>
        <taxon>Papilionoidea</taxon>
        <taxon>Nymphalidae</taxon>
        <taxon>Satyrinae</taxon>
        <taxon>Satyrini</taxon>
        <taxon>Parargina</taxon>
        <taxon>Pararge</taxon>
    </lineage>
</organism>
<dbReference type="EMBL" id="CAKXAJ010026514">
    <property type="protein sequence ID" value="CAH2269420.1"/>
    <property type="molecule type" value="Genomic_DNA"/>
</dbReference>
<proteinExistence type="predicted"/>
<comment type="caution">
    <text evidence="1">The sequence shown here is derived from an EMBL/GenBank/DDBJ whole genome shotgun (WGS) entry which is preliminary data.</text>
</comment>
<reference evidence="1" key="1">
    <citation type="submission" date="2022-03" db="EMBL/GenBank/DDBJ databases">
        <authorList>
            <person name="Lindestad O."/>
        </authorList>
    </citation>
    <scope>NUCLEOTIDE SEQUENCE</scope>
</reference>
<protein>
    <submittedName>
        <fullName evidence="1">Jg16446 protein</fullName>
    </submittedName>
</protein>